<sequence length="478" mass="52671">MYDVAVIGAGIAGTFIARELTKYDLKIVLIDKDTDISNGTTKANSAIVHAGYDAKDGTLKGLLNAKGNAMYDKVCTELDVPFKRIGSFVIATNEEEMESVRDLYERGIKNNIPNMKILTEEEVKEMEPNLSKDIIGALYAPTAGIVSPWELSVALAENAGDNGCEIRLETEVTDMKKEDDKFVIDTNHGEIEAKYIFNCAGVYADKINEMVGEKTFEIVPTRGQYNILDKSVGSLVNHVIFQAPTKSGKGVLVAPTVHGNLLVGPDAEGLDDREALETTSERIGFIREKSRKTTDKIDFRKTITSFSGLRAKPSTGDFIIEESKDASGFINVAGIESPGLSAAPAIAEYAIDIFRNINTDLKDNENFNPTRKPVIRFMELSDEEKAEIIKKDSRYGTIICRCENITEGEIVDCINRNAGGKTVDAIKRRVRPGMGRCQGGFCGPRVMEILARELKEDIKNIVKDSRKSYILTEETKQA</sequence>
<feature type="domain" description="FAD dependent oxidoreductase" evidence="1">
    <location>
        <begin position="3"/>
        <end position="352"/>
    </location>
</feature>
<accession>A0A267MAR9</accession>
<gene>
    <name evidence="3" type="ORF">CCE28_21450</name>
</gene>
<dbReference type="RefSeq" id="WP_095136248.1">
    <property type="nucleotide sequence ID" value="NZ_NIBG01000042.1"/>
</dbReference>
<protein>
    <submittedName>
        <fullName evidence="3">FAD/NAD(P)-binding oxidoreductase</fullName>
    </submittedName>
</protein>
<keyword evidence="4" id="KW-1185">Reference proteome</keyword>
<comment type="caution">
    <text evidence="3">The sequence shown here is derived from an EMBL/GenBank/DDBJ whole genome shotgun (WGS) entry which is preliminary data.</text>
</comment>
<reference evidence="3 4" key="1">
    <citation type="submission" date="2017-06" db="EMBL/GenBank/DDBJ databases">
        <title>Draft genome sequence of anaerobic fermentative bacterium Anaeromicrobium sediminis DY2726D isolated from West Pacific Ocean sediments.</title>
        <authorList>
            <person name="Zeng X."/>
        </authorList>
    </citation>
    <scope>NUCLEOTIDE SEQUENCE [LARGE SCALE GENOMIC DNA]</scope>
    <source>
        <strain evidence="3 4">DY2726D</strain>
    </source>
</reference>
<evidence type="ECO:0000259" key="1">
    <source>
        <dbReference type="Pfam" id="PF01266"/>
    </source>
</evidence>
<name>A0A267MAR9_9FIRM</name>
<dbReference type="Proteomes" id="UP000216024">
    <property type="component" value="Unassembled WGS sequence"/>
</dbReference>
<organism evidence="3 4">
    <name type="scientific">Anaeromicrobium sediminis</name>
    <dbReference type="NCBI Taxonomy" id="1478221"/>
    <lineage>
        <taxon>Bacteria</taxon>
        <taxon>Bacillati</taxon>
        <taxon>Bacillota</taxon>
        <taxon>Clostridia</taxon>
        <taxon>Peptostreptococcales</taxon>
        <taxon>Thermotaleaceae</taxon>
        <taxon>Anaeromicrobium</taxon>
    </lineage>
</organism>
<evidence type="ECO:0000313" key="3">
    <source>
        <dbReference type="EMBL" id="PAB55935.1"/>
    </source>
</evidence>
<dbReference type="Gene3D" id="3.50.50.60">
    <property type="entry name" value="FAD/NAD(P)-binding domain"/>
    <property type="match status" value="1"/>
</dbReference>
<dbReference type="InterPro" id="IPR036188">
    <property type="entry name" value="FAD/NAD-bd_sf"/>
</dbReference>
<dbReference type="Pfam" id="PF01266">
    <property type="entry name" value="DAO"/>
    <property type="match status" value="1"/>
</dbReference>
<dbReference type="SUPFAM" id="SSF51905">
    <property type="entry name" value="FAD/NAD(P)-binding domain"/>
    <property type="match status" value="1"/>
</dbReference>
<dbReference type="OrthoDB" id="9801699at2"/>
<evidence type="ECO:0000313" key="4">
    <source>
        <dbReference type="Proteomes" id="UP000216024"/>
    </source>
</evidence>
<dbReference type="InterPro" id="IPR041854">
    <property type="entry name" value="BFD-like_2Fe2S-bd_dom_sf"/>
</dbReference>
<proteinExistence type="predicted"/>
<dbReference type="CDD" id="cd19946">
    <property type="entry name" value="GlpA-like_Fer2_BFD-like"/>
    <property type="match status" value="1"/>
</dbReference>
<dbReference type="InterPro" id="IPR007419">
    <property type="entry name" value="BFD-like_2Fe2S-bd_dom"/>
</dbReference>
<dbReference type="Pfam" id="PF04324">
    <property type="entry name" value="Fer2_BFD"/>
    <property type="match status" value="1"/>
</dbReference>
<dbReference type="Gene3D" id="3.30.9.10">
    <property type="entry name" value="D-Amino Acid Oxidase, subunit A, domain 2"/>
    <property type="match status" value="1"/>
</dbReference>
<dbReference type="InterPro" id="IPR006076">
    <property type="entry name" value="FAD-dep_OxRdtase"/>
</dbReference>
<dbReference type="PANTHER" id="PTHR42720:SF1">
    <property type="entry name" value="GLYCEROL 3-PHOSPHATE OXIDASE"/>
    <property type="match status" value="1"/>
</dbReference>
<feature type="domain" description="BFD-like [2Fe-2S]-binding" evidence="2">
    <location>
        <begin position="398"/>
        <end position="452"/>
    </location>
</feature>
<dbReference type="InterPro" id="IPR052745">
    <property type="entry name" value="G3P_Oxidase/Oxidoreductase"/>
</dbReference>
<dbReference type="EMBL" id="NIBG01000042">
    <property type="protein sequence ID" value="PAB55935.1"/>
    <property type="molecule type" value="Genomic_DNA"/>
</dbReference>
<dbReference type="PANTHER" id="PTHR42720">
    <property type="entry name" value="GLYCEROL-3-PHOSPHATE DEHYDROGENASE"/>
    <property type="match status" value="1"/>
</dbReference>
<dbReference type="AlphaFoldDB" id="A0A267MAR9"/>
<dbReference type="Gene3D" id="1.10.10.1100">
    <property type="entry name" value="BFD-like [2Fe-2S]-binding domain"/>
    <property type="match status" value="1"/>
</dbReference>
<evidence type="ECO:0000259" key="2">
    <source>
        <dbReference type="Pfam" id="PF04324"/>
    </source>
</evidence>